<keyword evidence="1" id="KW-0472">Membrane</keyword>
<sequence length="132" mass="14742">MRRNRLLAGVVVIVVVWIVVVTVLIARQPDPGVATPAQLRQELERALNSREIERFARLTAYPPGELDEFASAYLDELRRVRAHDITVTLRPNAQRPTLATVSGRRAEGAPFSYDIAVGEAGGRWRIEFTPPL</sequence>
<reference evidence="2 3" key="1">
    <citation type="submission" date="2020-03" db="EMBL/GenBank/DDBJ databases">
        <title>Sequencing the genomes of 1000 actinobacteria strains.</title>
        <authorList>
            <person name="Klenk H.-P."/>
        </authorList>
    </citation>
    <scope>NUCLEOTIDE SEQUENCE [LARGE SCALE GENOMIC DNA]</scope>
    <source>
        <strain evidence="2 3">DSM 45685</strain>
    </source>
</reference>
<dbReference type="RefSeq" id="WP_167166138.1">
    <property type="nucleotide sequence ID" value="NZ_JAAOYM010000001.1"/>
</dbReference>
<dbReference type="AlphaFoldDB" id="A0A7X5ULG2"/>
<organism evidence="2 3">
    <name type="scientific">Saccharomonospora amisosensis</name>
    <dbReference type="NCBI Taxonomy" id="1128677"/>
    <lineage>
        <taxon>Bacteria</taxon>
        <taxon>Bacillati</taxon>
        <taxon>Actinomycetota</taxon>
        <taxon>Actinomycetes</taxon>
        <taxon>Pseudonocardiales</taxon>
        <taxon>Pseudonocardiaceae</taxon>
        <taxon>Saccharomonospora</taxon>
    </lineage>
</organism>
<comment type="caution">
    <text evidence="2">The sequence shown here is derived from an EMBL/GenBank/DDBJ whole genome shotgun (WGS) entry which is preliminary data.</text>
</comment>
<proteinExistence type="predicted"/>
<gene>
    <name evidence="2" type="ORF">FHU38_000532</name>
</gene>
<protein>
    <recommendedName>
        <fullName evidence="4">DUF4878 domain-containing protein</fullName>
    </recommendedName>
</protein>
<keyword evidence="1" id="KW-0812">Transmembrane</keyword>
<accession>A0A7X5ULG2</accession>
<evidence type="ECO:0008006" key="4">
    <source>
        <dbReference type="Google" id="ProtNLM"/>
    </source>
</evidence>
<keyword evidence="3" id="KW-1185">Reference proteome</keyword>
<feature type="transmembrane region" description="Helical" evidence="1">
    <location>
        <begin position="7"/>
        <end position="26"/>
    </location>
</feature>
<evidence type="ECO:0000256" key="1">
    <source>
        <dbReference type="SAM" id="Phobius"/>
    </source>
</evidence>
<evidence type="ECO:0000313" key="3">
    <source>
        <dbReference type="Proteomes" id="UP000545493"/>
    </source>
</evidence>
<dbReference type="EMBL" id="JAAOYM010000001">
    <property type="protein sequence ID" value="NIJ10188.1"/>
    <property type="molecule type" value="Genomic_DNA"/>
</dbReference>
<dbReference type="Proteomes" id="UP000545493">
    <property type="component" value="Unassembled WGS sequence"/>
</dbReference>
<evidence type="ECO:0000313" key="2">
    <source>
        <dbReference type="EMBL" id="NIJ10188.1"/>
    </source>
</evidence>
<name>A0A7X5ULG2_9PSEU</name>
<keyword evidence="1" id="KW-1133">Transmembrane helix</keyword>